<evidence type="ECO:0000256" key="1">
    <source>
        <dbReference type="ARBA" id="ARBA00022737"/>
    </source>
</evidence>
<proteinExistence type="predicted"/>
<dbReference type="InterPro" id="IPR046960">
    <property type="entry name" value="PPR_At4g14850-like_plant"/>
</dbReference>
<dbReference type="GO" id="GO:0003723">
    <property type="term" value="F:RNA binding"/>
    <property type="evidence" value="ECO:0007669"/>
    <property type="project" value="InterPro"/>
</dbReference>
<comment type="caution">
    <text evidence="3">The sequence shown here is derived from an EMBL/GenBank/DDBJ whole genome shotgun (WGS) entry which is preliminary data.</text>
</comment>
<dbReference type="AlphaFoldDB" id="A0AAE1T2A6"/>
<evidence type="ECO:0000313" key="3">
    <source>
        <dbReference type="EMBL" id="KAK4380266.1"/>
    </source>
</evidence>
<dbReference type="Pfam" id="PF01535">
    <property type="entry name" value="PPR"/>
    <property type="match status" value="3"/>
</dbReference>
<evidence type="ECO:0000313" key="4">
    <source>
        <dbReference type="Proteomes" id="UP001291623"/>
    </source>
</evidence>
<dbReference type="NCBIfam" id="TIGR00756">
    <property type="entry name" value="PPR"/>
    <property type="match status" value="1"/>
</dbReference>
<keyword evidence="4" id="KW-1185">Reference proteome</keyword>
<keyword evidence="1" id="KW-0677">Repeat</keyword>
<evidence type="ECO:0008006" key="5">
    <source>
        <dbReference type="Google" id="ProtNLM"/>
    </source>
</evidence>
<evidence type="ECO:0000256" key="2">
    <source>
        <dbReference type="PROSITE-ProRule" id="PRU00708"/>
    </source>
</evidence>
<dbReference type="EMBL" id="JAVYJV010000001">
    <property type="protein sequence ID" value="KAK4380266.1"/>
    <property type="molecule type" value="Genomic_DNA"/>
</dbReference>
<dbReference type="PANTHER" id="PTHR47926:SF393">
    <property type="entry name" value="REPEAT-CONTAINING PROTEIN, PUTATIVE-RELATED"/>
    <property type="match status" value="1"/>
</dbReference>
<name>A0AAE1T2A6_9SOLA</name>
<gene>
    <name evidence="3" type="ORF">RND71_002128</name>
</gene>
<dbReference type="PROSITE" id="PS51375">
    <property type="entry name" value="PPR"/>
    <property type="match status" value="2"/>
</dbReference>
<protein>
    <recommendedName>
        <fullName evidence="5">Pentatricopeptide repeat-containing protein</fullName>
    </recommendedName>
</protein>
<feature type="repeat" description="PPR" evidence="2">
    <location>
        <begin position="204"/>
        <end position="238"/>
    </location>
</feature>
<dbReference type="Proteomes" id="UP001291623">
    <property type="component" value="Unassembled WGS sequence"/>
</dbReference>
<dbReference type="InterPro" id="IPR002885">
    <property type="entry name" value="PPR_rpt"/>
</dbReference>
<dbReference type="InterPro" id="IPR011990">
    <property type="entry name" value="TPR-like_helical_dom_sf"/>
</dbReference>
<accession>A0AAE1T2A6</accession>
<dbReference type="FunFam" id="1.25.40.10:FF:000285">
    <property type="entry name" value="Pentatricopeptide repeat-containing protein, chloroplastic"/>
    <property type="match status" value="1"/>
</dbReference>
<feature type="repeat" description="PPR" evidence="2">
    <location>
        <begin position="60"/>
        <end position="94"/>
    </location>
</feature>
<dbReference type="Gene3D" id="1.25.40.10">
    <property type="entry name" value="Tetratricopeptide repeat domain"/>
    <property type="match status" value="2"/>
</dbReference>
<dbReference type="GO" id="GO:0009451">
    <property type="term" value="P:RNA modification"/>
    <property type="evidence" value="ECO:0007669"/>
    <property type="project" value="InterPro"/>
</dbReference>
<sequence length="275" mass="30933">MRAYSKQVESLKFFNKLQIIGFKPDKFTFLVVLKACGNCLMISTGGSLHLMAFKYGFSSDLHVNNTLLRMYAGFGAIGLARQVFEEMLERDIVSWRRFTFCPAFQGHNTQLFLGCLGKLPSDALLLFQYMKLANEKPNSITLVSLLGACTRILNIRLGKCIHSHIITSGIEQHVELETPLLGMYAKCGYIEQAFRIFNSMDDKNLQTWTIMMSGLADHGHGEEALSLFARMEEAGFRPDRFDADSLRLAMKVKGIKKFPGSSWVQSLSSSSEDRS</sequence>
<dbReference type="PANTHER" id="PTHR47926">
    <property type="entry name" value="PENTATRICOPEPTIDE REPEAT-CONTAINING PROTEIN"/>
    <property type="match status" value="1"/>
</dbReference>
<reference evidence="3" key="1">
    <citation type="submission" date="2023-12" db="EMBL/GenBank/DDBJ databases">
        <title>Genome assembly of Anisodus tanguticus.</title>
        <authorList>
            <person name="Wang Y.-J."/>
        </authorList>
    </citation>
    <scope>NUCLEOTIDE SEQUENCE</scope>
    <source>
        <strain evidence="3">KB-2021</strain>
        <tissue evidence="3">Leaf</tissue>
    </source>
</reference>
<organism evidence="3 4">
    <name type="scientific">Anisodus tanguticus</name>
    <dbReference type="NCBI Taxonomy" id="243964"/>
    <lineage>
        <taxon>Eukaryota</taxon>
        <taxon>Viridiplantae</taxon>
        <taxon>Streptophyta</taxon>
        <taxon>Embryophyta</taxon>
        <taxon>Tracheophyta</taxon>
        <taxon>Spermatophyta</taxon>
        <taxon>Magnoliopsida</taxon>
        <taxon>eudicotyledons</taxon>
        <taxon>Gunneridae</taxon>
        <taxon>Pentapetalae</taxon>
        <taxon>asterids</taxon>
        <taxon>lamiids</taxon>
        <taxon>Solanales</taxon>
        <taxon>Solanaceae</taxon>
        <taxon>Solanoideae</taxon>
        <taxon>Hyoscyameae</taxon>
        <taxon>Anisodus</taxon>
    </lineage>
</organism>